<name>A0A1F7JBP1_9BACT</name>
<gene>
    <name evidence="1" type="ORF">A3H78_02340</name>
</gene>
<protein>
    <submittedName>
        <fullName evidence="1">Uncharacterized protein</fullName>
    </submittedName>
</protein>
<sequence>MNGSLICARYSFAPNFFEYCGPDKNKQLKSHLDVGVSDFQLTSILSHFTTLYSYLKSIAHSNNIVDPFDERVVEAYWIGNSLLENMREKQIYNELKEGQKLKKKIPKRYLKWLWPKIDKKARLHHSFHVFNVFVRTGHQHIPHTVETMNQCRIGWGEVLQVKSNYLTLKSQRLIYHDGALQIKDNIKLSIQKAFKGPVIKKNDRVSYHWGFFCDKISKNQARNLEYYTKFHLNLANETL</sequence>
<dbReference type="InterPro" id="IPR045660">
    <property type="entry name" value="DUF6390"/>
</dbReference>
<evidence type="ECO:0000313" key="2">
    <source>
        <dbReference type="Proteomes" id="UP000177418"/>
    </source>
</evidence>
<dbReference type="Proteomes" id="UP000177418">
    <property type="component" value="Unassembled WGS sequence"/>
</dbReference>
<evidence type="ECO:0000313" key="1">
    <source>
        <dbReference type="EMBL" id="OGK53026.1"/>
    </source>
</evidence>
<proteinExistence type="predicted"/>
<dbReference type="Pfam" id="PF19927">
    <property type="entry name" value="DUF6390"/>
    <property type="match status" value="1"/>
</dbReference>
<organism evidence="1 2">
    <name type="scientific">Candidatus Roizmanbacteria bacterium RIFCSPLOWO2_02_FULL_36_11</name>
    <dbReference type="NCBI Taxonomy" id="1802071"/>
    <lineage>
        <taxon>Bacteria</taxon>
        <taxon>Candidatus Roizmaniibacteriota</taxon>
    </lineage>
</organism>
<dbReference type="AlphaFoldDB" id="A0A1F7JBP1"/>
<accession>A0A1F7JBP1</accession>
<reference evidence="1 2" key="1">
    <citation type="journal article" date="2016" name="Nat. Commun.">
        <title>Thousands of microbial genomes shed light on interconnected biogeochemical processes in an aquifer system.</title>
        <authorList>
            <person name="Anantharaman K."/>
            <person name="Brown C.T."/>
            <person name="Hug L.A."/>
            <person name="Sharon I."/>
            <person name="Castelle C.J."/>
            <person name="Probst A.J."/>
            <person name="Thomas B.C."/>
            <person name="Singh A."/>
            <person name="Wilkins M.J."/>
            <person name="Karaoz U."/>
            <person name="Brodie E.L."/>
            <person name="Williams K.H."/>
            <person name="Hubbard S.S."/>
            <person name="Banfield J.F."/>
        </authorList>
    </citation>
    <scope>NUCLEOTIDE SEQUENCE [LARGE SCALE GENOMIC DNA]</scope>
</reference>
<dbReference type="EMBL" id="MGAV01000026">
    <property type="protein sequence ID" value="OGK53026.1"/>
    <property type="molecule type" value="Genomic_DNA"/>
</dbReference>
<comment type="caution">
    <text evidence="1">The sequence shown here is derived from an EMBL/GenBank/DDBJ whole genome shotgun (WGS) entry which is preliminary data.</text>
</comment>